<dbReference type="Pfam" id="PF08240">
    <property type="entry name" value="ADH_N"/>
    <property type="match status" value="1"/>
</dbReference>
<evidence type="ECO:0000256" key="5">
    <source>
        <dbReference type="ARBA" id="ARBA00023002"/>
    </source>
</evidence>
<evidence type="ECO:0000256" key="2">
    <source>
        <dbReference type="ARBA" id="ARBA00011245"/>
    </source>
</evidence>
<sequence length="364" mass="39201">MAHIPDVPATYTAIIQHEGGELRVTHDVPTPSLLPGWLLVKNVAVALNPCDFKMAARFPTPGLKDGVDFSGTVVAVGEGVKGFSVGDGVFGCVPSNKQDDAESGSFGQYVKVEEIYALHIPPNTSFEQALAFAPACVSTAALALHESLKMPATPDEVAEYQDRRAGDTVLVYGGSSSVGLLAIQLLKLCGYRVATTCSPHNFNLVKKYGADAVFDYRSPTCAADIKAYTRNRLRRVIDPFAEVATTSLCYEAIGRAGGTYCALEQYEESICTRQTVHHQVVMGPAILGRGVLLPEPYGAPADPELHEWSKRFYRNLQELILDGRLKPLPIKVLEPAGFDTVLAGLELLKGKQVSGTKLVVRVAN</sequence>
<dbReference type="InterPro" id="IPR020843">
    <property type="entry name" value="ER"/>
</dbReference>
<dbReference type="AlphaFoldDB" id="A0AAE8N9C4"/>
<dbReference type="EMBL" id="ONZQ02000021">
    <property type="protein sequence ID" value="SPO07540.1"/>
    <property type="molecule type" value="Genomic_DNA"/>
</dbReference>
<dbReference type="InterPro" id="IPR011032">
    <property type="entry name" value="GroES-like_sf"/>
</dbReference>
<dbReference type="SMART" id="SM00829">
    <property type="entry name" value="PKS_ER"/>
    <property type="match status" value="1"/>
</dbReference>
<evidence type="ECO:0000313" key="8">
    <source>
        <dbReference type="Proteomes" id="UP001187682"/>
    </source>
</evidence>
<dbReference type="SUPFAM" id="SSF50129">
    <property type="entry name" value="GroES-like"/>
    <property type="match status" value="1"/>
</dbReference>
<dbReference type="InterPro" id="IPR013149">
    <property type="entry name" value="ADH-like_C"/>
</dbReference>
<comment type="similarity">
    <text evidence="1">Belongs to the zinc-containing alcohol dehydrogenase family.</text>
</comment>
<accession>A0AAE8N9C4</accession>
<keyword evidence="8" id="KW-1185">Reference proteome</keyword>
<dbReference type="Gene3D" id="3.90.180.10">
    <property type="entry name" value="Medium-chain alcohol dehydrogenases, catalytic domain"/>
    <property type="match status" value="1"/>
</dbReference>
<organism evidence="7 8">
    <name type="scientific">Cephalotrichum gorgonifer</name>
    <dbReference type="NCBI Taxonomy" id="2041049"/>
    <lineage>
        <taxon>Eukaryota</taxon>
        <taxon>Fungi</taxon>
        <taxon>Dikarya</taxon>
        <taxon>Ascomycota</taxon>
        <taxon>Pezizomycotina</taxon>
        <taxon>Sordariomycetes</taxon>
        <taxon>Hypocreomycetidae</taxon>
        <taxon>Microascales</taxon>
        <taxon>Microascaceae</taxon>
        <taxon>Cephalotrichum</taxon>
    </lineage>
</organism>
<dbReference type="PANTHER" id="PTHR45348:SF1">
    <property type="entry name" value="TRANS-ENOYL REDUCTASE STHE"/>
    <property type="match status" value="1"/>
</dbReference>
<proteinExistence type="inferred from homology"/>
<gene>
    <name evidence="7" type="ORF">DNG_10234</name>
</gene>
<evidence type="ECO:0000259" key="6">
    <source>
        <dbReference type="SMART" id="SM00829"/>
    </source>
</evidence>
<keyword evidence="4" id="KW-0521">NADP</keyword>
<keyword evidence="5" id="KW-0560">Oxidoreductase</keyword>
<comment type="subunit">
    <text evidence="2">Monomer.</text>
</comment>
<dbReference type="GO" id="GO:0000166">
    <property type="term" value="F:nucleotide binding"/>
    <property type="evidence" value="ECO:0007669"/>
    <property type="project" value="UniProtKB-KW"/>
</dbReference>
<evidence type="ECO:0000313" key="7">
    <source>
        <dbReference type="EMBL" id="SPO07540.1"/>
    </source>
</evidence>
<feature type="domain" description="Enoyl reductase (ER)" evidence="6">
    <location>
        <begin position="19"/>
        <end position="360"/>
    </location>
</feature>
<dbReference type="GO" id="GO:0016651">
    <property type="term" value="F:oxidoreductase activity, acting on NAD(P)H"/>
    <property type="evidence" value="ECO:0007669"/>
    <property type="project" value="InterPro"/>
</dbReference>
<dbReference type="InterPro" id="IPR036291">
    <property type="entry name" value="NAD(P)-bd_dom_sf"/>
</dbReference>
<dbReference type="CDD" id="cd08249">
    <property type="entry name" value="enoyl_reductase_like"/>
    <property type="match status" value="1"/>
</dbReference>
<dbReference type="InterPro" id="IPR013154">
    <property type="entry name" value="ADH-like_N"/>
</dbReference>
<name>A0AAE8N9C4_9PEZI</name>
<evidence type="ECO:0000256" key="1">
    <source>
        <dbReference type="ARBA" id="ARBA00008072"/>
    </source>
</evidence>
<dbReference type="PANTHER" id="PTHR45348">
    <property type="entry name" value="HYPOTHETICAL OXIDOREDUCTASE (EUROFUNG)"/>
    <property type="match status" value="1"/>
</dbReference>
<dbReference type="SUPFAM" id="SSF51735">
    <property type="entry name" value="NAD(P)-binding Rossmann-fold domains"/>
    <property type="match status" value="1"/>
</dbReference>
<evidence type="ECO:0000256" key="4">
    <source>
        <dbReference type="ARBA" id="ARBA00022857"/>
    </source>
</evidence>
<protein>
    <submittedName>
        <fullName evidence="7">Related to toxD protein</fullName>
    </submittedName>
</protein>
<evidence type="ECO:0000256" key="3">
    <source>
        <dbReference type="ARBA" id="ARBA00022741"/>
    </source>
</evidence>
<dbReference type="Gene3D" id="3.40.50.720">
    <property type="entry name" value="NAD(P)-binding Rossmann-like Domain"/>
    <property type="match status" value="1"/>
</dbReference>
<keyword evidence="3" id="KW-0547">Nucleotide-binding</keyword>
<dbReference type="InterPro" id="IPR047122">
    <property type="entry name" value="Trans-enoyl_RdTase-like"/>
</dbReference>
<dbReference type="Pfam" id="PF00107">
    <property type="entry name" value="ADH_zinc_N"/>
    <property type="match status" value="1"/>
</dbReference>
<reference evidence="7" key="1">
    <citation type="submission" date="2018-03" db="EMBL/GenBank/DDBJ databases">
        <authorList>
            <person name="Guldener U."/>
        </authorList>
    </citation>
    <scope>NUCLEOTIDE SEQUENCE</scope>
</reference>
<comment type="caution">
    <text evidence="7">The sequence shown here is derived from an EMBL/GenBank/DDBJ whole genome shotgun (WGS) entry which is preliminary data.</text>
</comment>
<dbReference type="Proteomes" id="UP001187682">
    <property type="component" value="Unassembled WGS sequence"/>
</dbReference>